<sequence length="171" mass="19279">MRTLQHSPPLAFKRPADHASPRLGEAVTELPSLLFPSARKQTEEISPPQKHAPLPPECLLLLLGFFESDNPEEDAFKEGMEVTCFDPTRRFDPHQWATLFLSVLFPATPLCAADTVSSRQSRPHRVSTCSPAHLFSMVILCLNAVFLPLQRWGGVSHLYPRLKHSNKDNDW</sequence>
<evidence type="ECO:0000313" key="2">
    <source>
        <dbReference type="Proteomes" id="UP001479290"/>
    </source>
</evidence>
<keyword evidence="2" id="KW-1185">Reference proteome</keyword>
<evidence type="ECO:0000313" key="1">
    <source>
        <dbReference type="EMBL" id="KAK9958988.1"/>
    </source>
</evidence>
<dbReference type="AlphaFoldDB" id="A0AAW1ZE06"/>
<comment type="caution">
    <text evidence="1">The sequence shown here is derived from an EMBL/GenBank/DDBJ whole genome shotgun (WGS) entry which is preliminary data.</text>
</comment>
<reference evidence="1 2" key="1">
    <citation type="submission" date="2024-05" db="EMBL/GenBank/DDBJ databases">
        <title>A high-quality chromosomal-level genome assembly of Topmouth culter (Culter alburnus).</title>
        <authorList>
            <person name="Zhao H."/>
        </authorList>
    </citation>
    <scope>NUCLEOTIDE SEQUENCE [LARGE SCALE GENOMIC DNA]</scope>
    <source>
        <strain evidence="1">CATC2023</strain>
        <tissue evidence="1">Muscle</tissue>
    </source>
</reference>
<dbReference type="EMBL" id="JAWDJR010000018">
    <property type="protein sequence ID" value="KAK9958988.1"/>
    <property type="molecule type" value="Genomic_DNA"/>
</dbReference>
<dbReference type="Proteomes" id="UP001479290">
    <property type="component" value="Unassembled WGS sequence"/>
</dbReference>
<accession>A0AAW1ZE06</accession>
<proteinExistence type="predicted"/>
<name>A0AAW1ZE06_CULAL</name>
<protein>
    <submittedName>
        <fullName evidence="1">Uncharacterized protein</fullName>
    </submittedName>
</protein>
<organism evidence="1 2">
    <name type="scientific">Culter alburnus</name>
    <name type="common">Topmouth culter</name>
    <dbReference type="NCBI Taxonomy" id="194366"/>
    <lineage>
        <taxon>Eukaryota</taxon>
        <taxon>Metazoa</taxon>
        <taxon>Chordata</taxon>
        <taxon>Craniata</taxon>
        <taxon>Vertebrata</taxon>
        <taxon>Euteleostomi</taxon>
        <taxon>Actinopterygii</taxon>
        <taxon>Neopterygii</taxon>
        <taxon>Teleostei</taxon>
        <taxon>Ostariophysi</taxon>
        <taxon>Cypriniformes</taxon>
        <taxon>Xenocyprididae</taxon>
        <taxon>Xenocypridinae</taxon>
        <taxon>Culter</taxon>
    </lineage>
</organism>
<gene>
    <name evidence="1" type="ORF">ABG768_011081</name>
</gene>